<evidence type="ECO:0000256" key="5">
    <source>
        <dbReference type="ARBA" id="ARBA00022490"/>
    </source>
</evidence>
<comment type="subcellular location">
    <subcellularLocation>
        <location evidence="2">Cytoplasm</location>
    </subcellularLocation>
    <subcellularLocation>
        <location evidence="1">Nucleus</location>
    </subcellularLocation>
</comment>
<keyword evidence="11" id="KW-1185">Reference proteome</keyword>
<dbReference type="PANTHER" id="PTHR10997:SF18">
    <property type="entry name" value="D-IMPORTIN 7_RANBP7"/>
    <property type="match status" value="1"/>
</dbReference>
<keyword evidence="6" id="KW-0653">Protein transport</keyword>
<evidence type="ECO:0000256" key="7">
    <source>
        <dbReference type="ARBA" id="ARBA00023242"/>
    </source>
</evidence>
<dbReference type="PANTHER" id="PTHR10997">
    <property type="entry name" value="IMPORTIN-7, 8, 11"/>
    <property type="match status" value="1"/>
</dbReference>
<dbReference type="PROSITE" id="PS50166">
    <property type="entry name" value="IMPORTIN_B_NT"/>
    <property type="match status" value="1"/>
</dbReference>
<comment type="caution">
    <text evidence="10">The sequence shown here is derived from an EMBL/GenBank/DDBJ whole genome shotgun (WGS) entry which is preliminary data.</text>
</comment>
<keyword evidence="4" id="KW-0813">Transport</keyword>
<feature type="domain" description="Importin N-terminal" evidence="9">
    <location>
        <begin position="26"/>
        <end position="102"/>
    </location>
</feature>
<dbReference type="SMART" id="SM00913">
    <property type="entry name" value="IBN_N"/>
    <property type="match status" value="1"/>
</dbReference>
<dbReference type="GO" id="GO:0006606">
    <property type="term" value="P:protein import into nucleus"/>
    <property type="evidence" value="ECO:0007669"/>
    <property type="project" value="TreeGrafter"/>
</dbReference>
<dbReference type="InterPro" id="IPR013713">
    <property type="entry name" value="XPO2_central"/>
</dbReference>
<sequence length="1088" mass="126585">MDNLILQIINAFRNTLHMNVDVRKNAEATIENLKKESGYSRVLLKIIASNEIEISTRQAVAIYLKNMVLHKWNKSTTETEETYITKEDGEFIRENLIDALVHCDHLVQNQIEYMIGTIADKEFPTTWTSLMPKSIQLITSQDIKNMMAGLTTFQLAIRRFQYIPSGNKKREPLFKVVEESFPLLLQVFQLLGNVQSTESAILQRKICKIYIYTINFEIPKLLVQPEVFQAWFKEFGRIIQRGISPQENSKDFDGLFRNPWWILKKTTSRILNIVLRRAAVTRKADHKTSRDLHKLFMPKYSIEVMQLLLTELEQRNQKYNNNLINQGYLRHLIEYFAMSINFGITWCAFKPKLQAFFETIVFPLICYDDRDQELFESDPQEFMRAQIDSSSSHMSKKFYTPRLESVNFVIDAASKRGRQYFDSIMQFCIQKLNEYQQQPLEQRQPRIKEGIFTVLTVLSTFLINTSPYKSNLEQMLILHVFPELQSPLGFMRYRALTVFSEFYSIKYTDPSFFRNALHLVLNLMGDKELAVRTRAGSSLCNLVLVPTGTNEIRPILPQILDKIFVLLGESESDELILTIESIINKFKEEVAPYALDLAQKLTESFIQLAEAEKEDPESGVGSQECLKVLMVLLKAMRNIPRIFNQLETIIMPVLKLLITEDHFFYLEDALIVLTYLTYYPKKISELSWQMFPQMMHVFDACACDLISSFLSPIDNYISYGTETFLYHNNGEFLQLIIKLYKKMIDDVHMEPIDCSDACKIMESVIQRCMGKVDGIIPIVLESTCKRLLNTSKDNLMSKEFSVYLLEIIANCLIYNPYITVDYLTQNNLIQPVFNKWFASIKRFQRFYDKKLTVLAFSAILSMNPVPAFAVYGSNVIIPMMMTYTSDMMVIEENLDKADREREERIKAGKATEEDIEIERAKTMGEDDEYEEDVNLLQQVDNDEFEWQQIADNEDCEPDDEHEMFMDDLENATKVTKHFMEGGYDVELEDSGSEAEVEGDIEGDEDEELFESEQYTEFESPLDEVDGLEIMIKSLQNFFTLNPQQLATAMSPENQAKLQEYSNGLPARQEKIRLEKLKEKEEEEKRNRK</sequence>
<keyword evidence="5" id="KW-0963">Cytoplasm</keyword>
<dbReference type="AlphaFoldDB" id="A0A151ZK03"/>
<feature type="compositionally biased region" description="Basic and acidic residues" evidence="8">
    <location>
        <begin position="1067"/>
        <end position="1088"/>
    </location>
</feature>
<dbReference type="OrthoDB" id="760868at2759"/>
<dbReference type="InterPro" id="IPR058669">
    <property type="entry name" value="TPR_IPO7/11-like"/>
</dbReference>
<evidence type="ECO:0000313" key="10">
    <source>
        <dbReference type="EMBL" id="KYQ94245.1"/>
    </source>
</evidence>
<evidence type="ECO:0000256" key="1">
    <source>
        <dbReference type="ARBA" id="ARBA00004123"/>
    </source>
</evidence>
<dbReference type="GO" id="GO:0005829">
    <property type="term" value="C:cytosol"/>
    <property type="evidence" value="ECO:0007669"/>
    <property type="project" value="TreeGrafter"/>
</dbReference>
<gene>
    <name evidence="10" type="ORF">DLAC_04540</name>
</gene>
<dbReference type="InParanoid" id="A0A151ZK03"/>
<dbReference type="EMBL" id="LODT01000022">
    <property type="protein sequence ID" value="KYQ94245.1"/>
    <property type="molecule type" value="Genomic_DNA"/>
</dbReference>
<reference evidence="10 11" key="1">
    <citation type="submission" date="2015-12" db="EMBL/GenBank/DDBJ databases">
        <title>Dictyostelia acquired genes for synthesis and detection of signals that induce cell-type specialization by lateral gene transfer from prokaryotes.</title>
        <authorList>
            <person name="Gloeckner G."/>
            <person name="Schaap P."/>
        </authorList>
    </citation>
    <scope>NUCLEOTIDE SEQUENCE [LARGE SCALE GENOMIC DNA]</scope>
    <source>
        <strain evidence="10 11">TK</strain>
    </source>
</reference>
<dbReference type="GO" id="GO:0031267">
    <property type="term" value="F:small GTPase binding"/>
    <property type="evidence" value="ECO:0007669"/>
    <property type="project" value="InterPro"/>
</dbReference>
<comment type="similarity">
    <text evidence="3">Belongs to the importin beta family.</text>
</comment>
<evidence type="ECO:0000313" key="11">
    <source>
        <dbReference type="Proteomes" id="UP000076078"/>
    </source>
</evidence>
<keyword evidence="7" id="KW-0539">Nucleus</keyword>
<dbReference type="Proteomes" id="UP000076078">
    <property type="component" value="Unassembled WGS sequence"/>
</dbReference>
<evidence type="ECO:0000256" key="3">
    <source>
        <dbReference type="ARBA" id="ARBA00007991"/>
    </source>
</evidence>
<dbReference type="FunCoup" id="A0A151ZK03">
    <property type="interactions" value="1060"/>
</dbReference>
<dbReference type="InterPro" id="IPR001494">
    <property type="entry name" value="Importin-beta_N"/>
</dbReference>
<proteinExistence type="inferred from homology"/>
<accession>A0A151ZK03</accession>
<dbReference type="InterPro" id="IPR016024">
    <property type="entry name" value="ARM-type_fold"/>
</dbReference>
<organism evidence="10 11">
    <name type="scientific">Tieghemostelium lacteum</name>
    <name type="common">Slime mold</name>
    <name type="synonym">Dictyostelium lacteum</name>
    <dbReference type="NCBI Taxonomy" id="361077"/>
    <lineage>
        <taxon>Eukaryota</taxon>
        <taxon>Amoebozoa</taxon>
        <taxon>Evosea</taxon>
        <taxon>Eumycetozoa</taxon>
        <taxon>Dictyostelia</taxon>
        <taxon>Dictyosteliales</taxon>
        <taxon>Raperosteliaceae</taxon>
        <taxon>Tieghemostelium</taxon>
    </lineage>
</organism>
<evidence type="ECO:0000256" key="4">
    <source>
        <dbReference type="ARBA" id="ARBA00022448"/>
    </source>
</evidence>
<evidence type="ECO:0000259" key="9">
    <source>
        <dbReference type="PROSITE" id="PS50166"/>
    </source>
</evidence>
<dbReference type="SUPFAM" id="SSF48371">
    <property type="entry name" value="ARM repeat"/>
    <property type="match status" value="1"/>
</dbReference>
<protein>
    <recommendedName>
        <fullName evidence="9">Importin N-terminal domain-containing protein</fullName>
    </recommendedName>
</protein>
<evidence type="ECO:0000256" key="8">
    <source>
        <dbReference type="SAM" id="MobiDB-lite"/>
    </source>
</evidence>
<dbReference type="InterPro" id="IPR011989">
    <property type="entry name" value="ARM-like"/>
</dbReference>
<dbReference type="Gene3D" id="1.25.10.10">
    <property type="entry name" value="Leucine-rich Repeat Variant"/>
    <property type="match status" value="1"/>
</dbReference>
<dbReference type="STRING" id="361077.A0A151ZK03"/>
<dbReference type="OMA" id="WVAKTSW"/>
<dbReference type="Pfam" id="PF25758">
    <property type="entry name" value="TPR_IPO11"/>
    <property type="match status" value="1"/>
</dbReference>
<dbReference type="GO" id="GO:0005635">
    <property type="term" value="C:nuclear envelope"/>
    <property type="evidence" value="ECO:0007669"/>
    <property type="project" value="TreeGrafter"/>
</dbReference>
<dbReference type="Pfam" id="PF03810">
    <property type="entry name" value="IBN_N"/>
    <property type="match status" value="1"/>
</dbReference>
<dbReference type="Pfam" id="PF08506">
    <property type="entry name" value="Cse1"/>
    <property type="match status" value="1"/>
</dbReference>
<name>A0A151ZK03_TIELA</name>
<evidence type="ECO:0000256" key="6">
    <source>
        <dbReference type="ARBA" id="ARBA00022927"/>
    </source>
</evidence>
<evidence type="ECO:0000256" key="2">
    <source>
        <dbReference type="ARBA" id="ARBA00004496"/>
    </source>
</evidence>
<feature type="region of interest" description="Disordered" evidence="8">
    <location>
        <begin position="1059"/>
        <end position="1088"/>
    </location>
</feature>